<comment type="similarity">
    <text evidence="1">Belongs to the CPA3 antiporters (TC 2.A.63) subunit G family.</text>
</comment>
<keyword evidence="3" id="KW-1133">Transmembrane helix</keyword>
<comment type="caution">
    <text evidence="4">The sequence shown here is derived from an EMBL/GenBank/DDBJ whole genome shotgun (WGS) entry which is preliminary data.</text>
</comment>
<dbReference type="AlphaFoldDB" id="A0A542YHE5"/>
<organism evidence="4 5">
    <name type="scientific">Homoserinimonas aerilata</name>
    <dbReference type="NCBI Taxonomy" id="1162970"/>
    <lineage>
        <taxon>Bacteria</taxon>
        <taxon>Bacillati</taxon>
        <taxon>Actinomycetota</taxon>
        <taxon>Actinomycetes</taxon>
        <taxon>Micrococcales</taxon>
        <taxon>Microbacteriaceae</taxon>
        <taxon>Homoserinimonas</taxon>
    </lineage>
</organism>
<feature type="region of interest" description="Disordered" evidence="2">
    <location>
        <begin position="110"/>
        <end position="132"/>
    </location>
</feature>
<dbReference type="GO" id="GO:0015385">
    <property type="term" value="F:sodium:proton antiporter activity"/>
    <property type="evidence" value="ECO:0007669"/>
    <property type="project" value="TreeGrafter"/>
</dbReference>
<proteinExistence type="inferred from homology"/>
<dbReference type="NCBIfam" id="TIGR01300">
    <property type="entry name" value="CPA3_mnhG_phaG"/>
    <property type="match status" value="1"/>
</dbReference>
<feature type="transmembrane region" description="Helical" evidence="3">
    <location>
        <begin position="38"/>
        <end position="55"/>
    </location>
</feature>
<gene>
    <name evidence="4" type="ORF">FB562_0570</name>
</gene>
<keyword evidence="3" id="KW-0472">Membrane</keyword>
<dbReference type="NCBIfam" id="NF009314">
    <property type="entry name" value="PRK12674.1-2"/>
    <property type="match status" value="1"/>
</dbReference>
<evidence type="ECO:0000256" key="3">
    <source>
        <dbReference type="SAM" id="Phobius"/>
    </source>
</evidence>
<feature type="transmembrane region" description="Helical" evidence="3">
    <location>
        <begin position="6"/>
        <end position="26"/>
    </location>
</feature>
<keyword evidence="5" id="KW-1185">Reference proteome</keyword>
<evidence type="ECO:0000313" key="5">
    <source>
        <dbReference type="Proteomes" id="UP000317998"/>
    </source>
</evidence>
<dbReference type="PANTHER" id="PTHR34703">
    <property type="entry name" value="ANTIPORTER SUBUNIT MNHG2-RELATED"/>
    <property type="match status" value="1"/>
</dbReference>
<dbReference type="Proteomes" id="UP000317998">
    <property type="component" value="Unassembled WGS sequence"/>
</dbReference>
<evidence type="ECO:0000313" key="4">
    <source>
        <dbReference type="EMBL" id="TQL47507.1"/>
    </source>
</evidence>
<dbReference type="PANTHER" id="PTHR34703:SF1">
    <property type="entry name" value="ANTIPORTER SUBUNIT MNHG2-RELATED"/>
    <property type="match status" value="1"/>
</dbReference>
<evidence type="ECO:0000256" key="2">
    <source>
        <dbReference type="SAM" id="MobiDB-lite"/>
    </source>
</evidence>
<sequence>MILDVAASVCLILGAAFSLAAGIGLIRFPDALSRMHAATKPQVLGLILVLLAIALSERSWAVLLTLAPILLFQMLTAPVSAHMIGRAAYRAGNVDERYLFTDELDEAIDRAQDQREKEERELSEREQRGRDD</sequence>
<name>A0A542YHE5_9MICO</name>
<reference evidence="4 5" key="1">
    <citation type="submission" date="2019-06" db="EMBL/GenBank/DDBJ databases">
        <title>Sequencing the genomes of 1000 actinobacteria strains.</title>
        <authorList>
            <person name="Klenk H.-P."/>
        </authorList>
    </citation>
    <scope>NUCLEOTIDE SEQUENCE [LARGE SCALE GENOMIC DNA]</scope>
    <source>
        <strain evidence="4 5">DSM 26477</strain>
    </source>
</reference>
<dbReference type="Pfam" id="PF03334">
    <property type="entry name" value="PhaG_MnhG_YufB"/>
    <property type="match status" value="1"/>
</dbReference>
<dbReference type="EMBL" id="VFOM01000001">
    <property type="protein sequence ID" value="TQL47507.1"/>
    <property type="molecule type" value="Genomic_DNA"/>
</dbReference>
<dbReference type="InterPro" id="IPR005133">
    <property type="entry name" value="PhaG_MnhG_YufB"/>
</dbReference>
<accession>A0A542YHE5</accession>
<keyword evidence="3" id="KW-0812">Transmembrane</keyword>
<protein>
    <submittedName>
        <fullName evidence="4">Multisubunit sodium/proton antiporter MrpG subunit</fullName>
    </submittedName>
</protein>
<evidence type="ECO:0000256" key="1">
    <source>
        <dbReference type="ARBA" id="ARBA00008404"/>
    </source>
</evidence>